<keyword evidence="5" id="KW-1185">Reference proteome</keyword>
<dbReference type="InterPro" id="IPR027806">
    <property type="entry name" value="HARBI1_dom"/>
</dbReference>
<evidence type="ECO:0000313" key="4">
    <source>
        <dbReference type="EMBL" id="KAJ8866198.1"/>
    </source>
</evidence>
<gene>
    <name evidence="4" type="ORF">PR048_033722</name>
</gene>
<feature type="domain" description="DDE Tnp4" evidence="3">
    <location>
        <begin position="9"/>
        <end position="84"/>
    </location>
</feature>
<comment type="caution">
    <text evidence="4">The sequence shown here is derived from an EMBL/GenBank/DDBJ whole genome shotgun (WGS) entry which is preliminary data.</text>
</comment>
<evidence type="ECO:0000256" key="2">
    <source>
        <dbReference type="ARBA" id="ARBA00022723"/>
    </source>
</evidence>
<dbReference type="EMBL" id="JARBHB010000017">
    <property type="protein sequence ID" value="KAJ8866198.1"/>
    <property type="molecule type" value="Genomic_DNA"/>
</dbReference>
<dbReference type="Proteomes" id="UP001159363">
    <property type="component" value="Chromosome 16"/>
</dbReference>
<sequence length="95" mass="10672">MLPLVSGSYIYNYKNFHSQVLLAIAYANYELLYFSFGTNGRVSDRGVFDASDLSKKLEDGSLNLPKEGTVAGKKYAPKVATPARKIFNYRLSRVR</sequence>
<keyword evidence="2" id="KW-0479">Metal-binding</keyword>
<name>A0ABQ9G138_9NEOP</name>
<accession>A0ABQ9G138</accession>
<protein>
    <recommendedName>
        <fullName evidence="3">DDE Tnp4 domain-containing protein</fullName>
    </recommendedName>
</protein>
<reference evidence="4 5" key="1">
    <citation type="submission" date="2023-02" db="EMBL/GenBank/DDBJ databases">
        <title>LHISI_Scaffold_Assembly.</title>
        <authorList>
            <person name="Stuart O.P."/>
            <person name="Cleave R."/>
            <person name="Magrath M.J.L."/>
            <person name="Mikheyev A.S."/>
        </authorList>
    </citation>
    <scope>NUCLEOTIDE SEQUENCE [LARGE SCALE GENOMIC DNA]</scope>
    <source>
        <strain evidence="4">Daus_M_001</strain>
        <tissue evidence="4">Leg muscle</tissue>
    </source>
</reference>
<comment type="cofactor">
    <cofactor evidence="1">
        <name>a divalent metal cation</name>
        <dbReference type="ChEBI" id="CHEBI:60240"/>
    </cofactor>
</comment>
<proteinExistence type="predicted"/>
<evidence type="ECO:0000313" key="5">
    <source>
        <dbReference type="Proteomes" id="UP001159363"/>
    </source>
</evidence>
<organism evidence="4 5">
    <name type="scientific">Dryococelus australis</name>
    <dbReference type="NCBI Taxonomy" id="614101"/>
    <lineage>
        <taxon>Eukaryota</taxon>
        <taxon>Metazoa</taxon>
        <taxon>Ecdysozoa</taxon>
        <taxon>Arthropoda</taxon>
        <taxon>Hexapoda</taxon>
        <taxon>Insecta</taxon>
        <taxon>Pterygota</taxon>
        <taxon>Neoptera</taxon>
        <taxon>Polyneoptera</taxon>
        <taxon>Phasmatodea</taxon>
        <taxon>Verophasmatodea</taxon>
        <taxon>Anareolatae</taxon>
        <taxon>Phasmatidae</taxon>
        <taxon>Eurycanthinae</taxon>
        <taxon>Dryococelus</taxon>
    </lineage>
</organism>
<dbReference type="Pfam" id="PF13359">
    <property type="entry name" value="DDE_Tnp_4"/>
    <property type="match status" value="1"/>
</dbReference>
<evidence type="ECO:0000256" key="1">
    <source>
        <dbReference type="ARBA" id="ARBA00001968"/>
    </source>
</evidence>
<evidence type="ECO:0000259" key="3">
    <source>
        <dbReference type="Pfam" id="PF13359"/>
    </source>
</evidence>